<dbReference type="GO" id="GO:0032259">
    <property type="term" value="P:methylation"/>
    <property type="evidence" value="ECO:0007669"/>
    <property type="project" value="UniProtKB-KW"/>
</dbReference>
<organism evidence="3 4">
    <name type="scientific">Sordaria brevicollis</name>
    <dbReference type="NCBI Taxonomy" id="83679"/>
    <lineage>
        <taxon>Eukaryota</taxon>
        <taxon>Fungi</taxon>
        <taxon>Dikarya</taxon>
        <taxon>Ascomycota</taxon>
        <taxon>Pezizomycotina</taxon>
        <taxon>Sordariomycetes</taxon>
        <taxon>Sordariomycetidae</taxon>
        <taxon>Sordariales</taxon>
        <taxon>Sordariaceae</taxon>
        <taxon>Sordaria</taxon>
    </lineage>
</organism>
<evidence type="ECO:0000256" key="1">
    <source>
        <dbReference type="ARBA" id="ARBA00038158"/>
    </source>
</evidence>
<dbReference type="PANTHER" id="PTHR43591:SF10">
    <property type="entry name" value="ABC TRANSMEMBRANE TYPE-1 DOMAIN-CONTAINING PROTEIN-RELATED"/>
    <property type="match status" value="1"/>
</dbReference>
<reference evidence="3" key="1">
    <citation type="journal article" date="2023" name="Mol. Phylogenet. Evol.">
        <title>Genome-scale phylogeny and comparative genomics of the fungal order Sordariales.</title>
        <authorList>
            <person name="Hensen N."/>
            <person name="Bonometti L."/>
            <person name="Westerberg I."/>
            <person name="Brannstrom I.O."/>
            <person name="Guillou S."/>
            <person name="Cros-Aarteil S."/>
            <person name="Calhoun S."/>
            <person name="Haridas S."/>
            <person name="Kuo A."/>
            <person name="Mondo S."/>
            <person name="Pangilinan J."/>
            <person name="Riley R."/>
            <person name="LaButti K."/>
            <person name="Andreopoulos B."/>
            <person name="Lipzen A."/>
            <person name="Chen C."/>
            <person name="Yan M."/>
            <person name="Daum C."/>
            <person name="Ng V."/>
            <person name="Clum A."/>
            <person name="Steindorff A."/>
            <person name="Ohm R.A."/>
            <person name="Martin F."/>
            <person name="Silar P."/>
            <person name="Natvig D.O."/>
            <person name="Lalanne C."/>
            <person name="Gautier V."/>
            <person name="Ament-Velasquez S.L."/>
            <person name="Kruys A."/>
            <person name="Hutchinson M.I."/>
            <person name="Powell A.J."/>
            <person name="Barry K."/>
            <person name="Miller A.N."/>
            <person name="Grigoriev I.V."/>
            <person name="Debuchy R."/>
            <person name="Gladieux P."/>
            <person name="Hiltunen Thoren M."/>
            <person name="Johannesson H."/>
        </authorList>
    </citation>
    <scope>NUCLEOTIDE SEQUENCE</scope>
    <source>
        <strain evidence="3">FGSC 1904</strain>
    </source>
</reference>
<evidence type="ECO:0000313" key="4">
    <source>
        <dbReference type="Proteomes" id="UP001281003"/>
    </source>
</evidence>
<feature type="compositionally biased region" description="Low complexity" evidence="2">
    <location>
        <begin position="1"/>
        <end position="10"/>
    </location>
</feature>
<reference evidence="3" key="2">
    <citation type="submission" date="2023-07" db="EMBL/GenBank/DDBJ databases">
        <authorList>
            <consortium name="Lawrence Berkeley National Laboratory"/>
            <person name="Haridas S."/>
            <person name="Hensen N."/>
            <person name="Bonometti L."/>
            <person name="Westerberg I."/>
            <person name="Brannstrom I.O."/>
            <person name="Guillou S."/>
            <person name="Cros-Aarteil S."/>
            <person name="Calhoun S."/>
            <person name="Kuo A."/>
            <person name="Mondo S."/>
            <person name="Pangilinan J."/>
            <person name="Riley R."/>
            <person name="LaButti K."/>
            <person name="Andreopoulos B."/>
            <person name="Lipzen A."/>
            <person name="Chen C."/>
            <person name="Yanf M."/>
            <person name="Daum C."/>
            <person name="Ng V."/>
            <person name="Clum A."/>
            <person name="Steindorff A."/>
            <person name="Ohm R."/>
            <person name="Martin F."/>
            <person name="Silar P."/>
            <person name="Natvig D."/>
            <person name="Lalanne C."/>
            <person name="Gautier V."/>
            <person name="Ament-velasquez S.L."/>
            <person name="Kruys A."/>
            <person name="Hutchinson M.I."/>
            <person name="Powell A.J."/>
            <person name="Barry K."/>
            <person name="Miller A.N."/>
            <person name="Grigoriev I.V."/>
            <person name="Debuchy R."/>
            <person name="Gladieux P."/>
            <person name="Thoren M.H."/>
            <person name="Johannesson H."/>
        </authorList>
    </citation>
    <scope>NUCLEOTIDE SEQUENCE</scope>
    <source>
        <strain evidence="3">FGSC 1904</strain>
    </source>
</reference>
<dbReference type="SUPFAM" id="SSF53335">
    <property type="entry name" value="S-adenosyl-L-methionine-dependent methyltransferases"/>
    <property type="match status" value="1"/>
</dbReference>
<evidence type="ECO:0000256" key="2">
    <source>
        <dbReference type="SAM" id="MobiDB-lite"/>
    </source>
</evidence>
<accession>A0AAE0PGY2</accession>
<evidence type="ECO:0000313" key="3">
    <source>
        <dbReference type="EMBL" id="KAK3399768.1"/>
    </source>
</evidence>
<keyword evidence="4" id="KW-1185">Reference proteome</keyword>
<gene>
    <name evidence="3" type="ORF">B0T20DRAFT_168858</name>
</gene>
<dbReference type="Proteomes" id="UP001281003">
    <property type="component" value="Unassembled WGS sequence"/>
</dbReference>
<dbReference type="Pfam" id="PF13489">
    <property type="entry name" value="Methyltransf_23"/>
    <property type="match status" value="1"/>
</dbReference>
<name>A0AAE0PGY2_SORBR</name>
<dbReference type="InterPro" id="IPR029063">
    <property type="entry name" value="SAM-dependent_MTases_sf"/>
</dbReference>
<dbReference type="CDD" id="cd02440">
    <property type="entry name" value="AdoMet_MTases"/>
    <property type="match status" value="1"/>
</dbReference>
<dbReference type="Gene3D" id="3.40.50.150">
    <property type="entry name" value="Vaccinia Virus protein VP39"/>
    <property type="match status" value="1"/>
</dbReference>
<protein>
    <submittedName>
        <fullName evidence="3">S-adenosyl-L-methionine-dependent methyltransferase</fullName>
    </submittedName>
</protein>
<proteinExistence type="inferred from homology"/>
<sequence length="366" mass="40588">MASSPISDQPSSPPAPAAPSAQPAPLTAEEQQALGALPASHWAQQPLGDDTFDDGASSIGSFTSTTASLSSSIYNYRTVHGRTYHGEVGNAESWQPNDERHVEAMEIFHHAMLVQLDGKLHLSPLDKKKVQKVLDVGTGSGLWAIDFADEYPNAEVIGTDVSPIQPTWVPPNVKFEIDDCNQEWTFNENSFDFIHMRMLVGVVTDWNELFLNAFRCCKPGGYVESIGASISFQSDDGSIKKESALGQWGIVMGEGGKKMGRPFTVYEDDLQRKGMEAAGFVDIQYEDIQCPMGVWHPEKKAAERGLWYKLAIEADLDGYVNYILNLVMGWTPDETKVYAAHAKKEWNNPKNHGYFMLRVAWGRKPE</sequence>
<dbReference type="AlphaFoldDB" id="A0AAE0PGY2"/>
<keyword evidence="3" id="KW-0489">Methyltransferase</keyword>
<comment type="similarity">
    <text evidence="1">Belongs to the methyltransferase superfamily. LaeA methyltransferase family.</text>
</comment>
<dbReference type="GO" id="GO:0008168">
    <property type="term" value="F:methyltransferase activity"/>
    <property type="evidence" value="ECO:0007669"/>
    <property type="project" value="UniProtKB-KW"/>
</dbReference>
<keyword evidence="3" id="KW-0808">Transferase</keyword>
<dbReference type="PANTHER" id="PTHR43591">
    <property type="entry name" value="METHYLTRANSFERASE"/>
    <property type="match status" value="1"/>
</dbReference>
<dbReference type="EMBL" id="JAUTDP010000004">
    <property type="protein sequence ID" value="KAK3399768.1"/>
    <property type="molecule type" value="Genomic_DNA"/>
</dbReference>
<comment type="caution">
    <text evidence="3">The sequence shown here is derived from an EMBL/GenBank/DDBJ whole genome shotgun (WGS) entry which is preliminary data.</text>
</comment>
<feature type="region of interest" description="Disordered" evidence="2">
    <location>
        <begin position="1"/>
        <end position="35"/>
    </location>
</feature>